<evidence type="ECO:0000256" key="1">
    <source>
        <dbReference type="ARBA" id="ARBA00022741"/>
    </source>
</evidence>
<proteinExistence type="predicted"/>
<dbReference type="GO" id="GO:0016887">
    <property type="term" value="F:ATP hydrolysis activity"/>
    <property type="evidence" value="ECO:0007669"/>
    <property type="project" value="InterPro"/>
</dbReference>
<dbReference type="RefSeq" id="WP_109984621.1">
    <property type="nucleotide sequence ID" value="NZ_JAJUIE010000059.1"/>
</dbReference>
<name>A0A317KZ93_9BACI</name>
<dbReference type="AlphaFoldDB" id="A0A317KZ93"/>
<dbReference type="Pfam" id="PF00005">
    <property type="entry name" value="ABC_tran"/>
    <property type="match status" value="1"/>
</dbReference>
<feature type="domain" description="ABC transporter" evidence="3">
    <location>
        <begin position="2"/>
        <end position="223"/>
    </location>
</feature>
<protein>
    <submittedName>
        <fullName evidence="4">ABC transporter ATP-binding protein</fullName>
    </submittedName>
</protein>
<dbReference type="OrthoDB" id="9804819at2"/>
<keyword evidence="2 4" id="KW-0067">ATP-binding</keyword>
<reference evidence="4 5" key="1">
    <citation type="submission" date="2018-05" db="EMBL/GenBank/DDBJ databases">
        <title>Genomic analysis of Gracilibacillus dipsosauri DD1 reveals novel features of a salt-tolerant amylase.</title>
        <authorList>
            <person name="Deutch C.E."/>
            <person name="Yang S."/>
        </authorList>
    </citation>
    <scope>NUCLEOTIDE SEQUENCE [LARGE SCALE GENOMIC DNA]</scope>
    <source>
        <strain evidence="4 5">DD1</strain>
    </source>
</reference>
<evidence type="ECO:0000259" key="3">
    <source>
        <dbReference type="PROSITE" id="PS50893"/>
    </source>
</evidence>
<dbReference type="Gene3D" id="3.40.50.300">
    <property type="entry name" value="P-loop containing nucleotide triphosphate hydrolases"/>
    <property type="match status" value="1"/>
</dbReference>
<accession>A0A317KZ93</accession>
<organism evidence="4 5">
    <name type="scientific">Gracilibacillus dipsosauri</name>
    <dbReference type="NCBI Taxonomy" id="178340"/>
    <lineage>
        <taxon>Bacteria</taxon>
        <taxon>Bacillati</taxon>
        <taxon>Bacillota</taxon>
        <taxon>Bacilli</taxon>
        <taxon>Bacillales</taxon>
        <taxon>Bacillaceae</taxon>
        <taxon>Gracilibacillus</taxon>
    </lineage>
</organism>
<comment type="caution">
    <text evidence="4">The sequence shown here is derived from an EMBL/GenBank/DDBJ whole genome shotgun (WGS) entry which is preliminary data.</text>
</comment>
<dbReference type="EMBL" id="QGTD01000009">
    <property type="protein sequence ID" value="PWU68100.1"/>
    <property type="molecule type" value="Genomic_DNA"/>
</dbReference>
<keyword evidence="5" id="KW-1185">Reference proteome</keyword>
<dbReference type="SMART" id="SM00382">
    <property type="entry name" value="AAA"/>
    <property type="match status" value="1"/>
</dbReference>
<keyword evidence="1" id="KW-0547">Nucleotide-binding</keyword>
<dbReference type="PANTHER" id="PTHR43158">
    <property type="entry name" value="SKFA PEPTIDE EXPORT ATP-BINDING PROTEIN SKFE"/>
    <property type="match status" value="1"/>
</dbReference>
<dbReference type="SUPFAM" id="SSF52540">
    <property type="entry name" value="P-loop containing nucleoside triphosphate hydrolases"/>
    <property type="match status" value="1"/>
</dbReference>
<evidence type="ECO:0000313" key="5">
    <source>
        <dbReference type="Proteomes" id="UP000245624"/>
    </source>
</evidence>
<gene>
    <name evidence="4" type="ORF">DLJ74_11750</name>
</gene>
<dbReference type="InterPro" id="IPR027417">
    <property type="entry name" value="P-loop_NTPase"/>
</dbReference>
<dbReference type="InterPro" id="IPR003439">
    <property type="entry name" value="ABC_transporter-like_ATP-bd"/>
</dbReference>
<evidence type="ECO:0000256" key="2">
    <source>
        <dbReference type="ARBA" id="ARBA00022840"/>
    </source>
</evidence>
<dbReference type="PROSITE" id="PS50893">
    <property type="entry name" value="ABC_TRANSPORTER_2"/>
    <property type="match status" value="1"/>
</dbReference>
<evidence type="ECO:0000313" key="4">
    <source>
        <dbReference type="EMBL" id="PWU68100.1"/>
    </source>
</evidence>
<dbReference type="Proteomes" id="UP000245624">
    <property type="component" value="Unassembled WGS sequence"/>
</dbReference>
<dbReference type="InterPro" id="IPR003593">
    <property type="entry name" value="AAA+_ATPase"/>
</dbReference>
<dbReference type="PANTHER" id="PTHR43158:SF1">
    <property type="entry name" value="ABC TRANSPORTER, ATP-BINDING PROTEIN"/>
    <property type="match status" value="1"/>
</dbReference>
<dbReference type="GO" id="GO:0005524">
    <property type="term" value="F:ATP binding"/>
    <property type="evidence" value="ECO:0007669"/>
    <property type="project" value="UniProtKB-KW"/>
</dbReference>
<sequence length="229" mass="25984">MIKVKNISKKMGWKSILKNCNMTIPIGKIIGIIGENGSGKTTLLKTMAGILHPSSGTVSLDSNIKDRSQIIAYSPDNEYFYSYFSVQELINFYQSQYDDFQLEKAKDLLNFFQLDSNEKIQYLSKGQLGRVKITVTLAREAPILLLDEPLAGLDPMVKSKIIQGIIQFIDLNYQTVILTTHELLEIESLLDEVVIMKEGTIIDQKDVEEIREVNGQSVQEWLENNYSVQ</sequence>